<protein>
    <submittedName>
        <fullName evidence="2 3">Uncharacterized protein</fullName>
    </submittedName>
</protein>
<reference evidence="2 3" key="1">
    <citation type="journal article" date="2010" name="Nature">
        <title>Genome sequencing and analysis of the model grass Brachypodium distachyon.</title>
        <authorList>
            <consortium name="International Brachypodium Initiative"/>
        </authorList>
    </citation>
    <scope>NUCLEOTIDE SEQUENCE [LARGE SCALE GENOMIC DNA]</scope>
    <source>
        <strain evidence="2">Bd21</strain>
        <strain evidence="3">cv. Bd21</strain>
    </source>
</reference>
<dbReference type="RefSeq" id="XP_014753468.1">
    <property type="nucleotide sequence ID" value="XM_014897982.2"/>
</dbReference>
<organism evidence="2">
    <name type="scientific">Brachypodium distachyon</name>
    <name type="common">Purple false brome</name>
    <name type="synonym">Trachynia distachya</name>
    <dbReference type="NCBI Taxonomy" id="15368"/>
    <lineage>
        <taxon>Eukaryota</taxon>
        <taxon>Viridiplantae</taxon>
        <taxon>Streptophyta</taxon>
        <taxon>Embryophyta</taxon>
        <taxon>Tracheophyta</taxon>
        <taxon>Spermatophyta</taxon>
        <taxon>Magnoliopsida</taxon>
        <taxon>Liliopsida</taxon>
        <taxon>Poales</taxon>
        <taxon>Poaceae</taxon>
        <taxon>BOP clade</taxon>
        <taxon>Pooideae</taxon>
        <taxon>Stipodae</taxon>
        <taxon>Brachypodieae</taxon>
        <taxon>Brachypodium</taxon>
    </lineage>
</organism>
<dbReference type="Gramene" id="KQK10547">
    <property type="protein sequence ID" value="KQK10547"/>
    <property type="gene ID" value="BRADI_2g54814v3"/>
</dbReference>
<feature type="compositionally biased region" description="Basic and acidic residues" evidence="1">
    <location>
        <begin position="117"/>
        <end position="127"/>
    </location>
</feature>
<dbReference type="KEGG" id="bdi:104582901"/>
<evidence type="ECO:0000313" key="2">
    <source>
        <dbReference type="EMBL" id="KQK10547.1"/>
    </source>
</evidence>
<accession>A0A0Q3IXZ7</accession>
<feature type="region of interest" description="Disordered" evidence="1">
    <location>
        <begin position="106"/>
        <end position="127"/>
    </location>
</feature>
<reference evidence="3" key="3">
    <citation type="submission" date="2018-08" db="UniProtKB">
        <authorList>
            <consortium name="EnsemblPlants"/>
        </authorList>
    </citation>
    <scope>IDENTIFICATION</scope>
    <source>
        <strain evidence="3">cv. Bd21</strain>
    </source>
</reference>
<dbReference type="AlphaFoldDB" id="A0A0Q3IXZ7"/>
<sequence>MRWLACGGTGAQWGVRICGAVIPAAVAQSVAAQARKRAALRHTVGLLLLGAPVAPSSQSMLGSLTDQAKTSEVSSWTNAGTGKHLSEAGCYTECACQDLNGLKDPRDELTTVEEDPDPKRNDVGKQV</sequence>
<dbReference type="GeneID" id="104582901"/>
<gene>
    <name evidence="3" type="primary">LOC104582901</name>
    <name evidence="2" type="ORF">BRADI_2g54814v3</name>
</gene>
<evidence type="ECO:0000313" key="3">
    <source>
        <dbReference type="EnsemblPlants" id="KQK10547"/>
    </source>
</evidence>
<reference evidence="2" key="2">
    <citation type="submission" date="2017-06" db="EMBL/GenBank/DDBJ databases">
        <title>WGS assembly of Brachypodium distachyon.</title>
        <authorList>
            <consortium name="The International Brachypodium Initiative"/>
            <person name="Lucas S."/>
            <person name="Harmon-Smith M."/>
            <person name="Lail K."/>
            <person name="Tice H."/>
            <person name="Grimwood J."/>
            <person name="Bruce D."/>
            <person name="Barry K."/>
            <person name="Shu S."/>
            <person name="Lindquist E."/>
            <person name="Wang M."/>
            <person name="Pitluck S."/>
            <person name="Vogel J.P."/>
            <person name="Garvin D.F."/>
            <person name="Mockler T.C."/>
            <person name="Schmutz J."/>
            <person name="Rokhsar D."/>
            <person name="Bevan M.W."/>
        </authorList>
    </citation>
    <scope>NUCLEOTIDE SEQUENCE</scope>
    <source>
        <strain evidence="2">Bd21</strain>
    </source>
</reference>
<proteinExistence type="predicted"/>
<evidence type="ECO:0000256" key="1">
    <source>
        <dbReference type="SAM" id="MobiDB-lite"/>
    </source>
</evidence>
<keyword evidence="4" id="KW-1185">Reference proteome</keyword>
<dbReference type="Proteomes" id="UP000008810">
    <property type="component" value="Chromosome 2"/>
</dbReference>
<dbReference type="EMBL" id="CM000881">
    <property type="protein sequence ID" value="KQK10547.1"/>
    <property type="molecule type" value="Genomic_DNA"/>
</dbReference>
<dbReference type="EnsemblPlants" id="KQK10547">
    <property type="protein sequence ID" value="KQK10547"/>
    <property type="gene ID" value="BRADI_2g54814v3"/>
</dbReference>
<dbReference type="OrthoDB" id="608970at2759"/>
<name>A0A0Q3IXZ7_BRADI</name>
<evidence type="ECO:0000313" key="4">
    <source>
        <dbReference type="Proteomes" id="UP000008810"/>
    </source>
</evidence>